<gene>
    <name evidence="1" type="ORF">psyc5s11_30210</name>
</gene>
<proteinExistence type="predicted"/>
<dbReference type="RefSeq" id="WP_224033349.1">
    <property type="nucleotide sequence ID" value="NZ_AP024849.1"/>
</dbReference>
<dbReference type="InterPro" id="IPR018540">
    <property type="entry name" value="Spo0E-like"/>
</dbReference>
<name>A0ABM7T4P5_9CLOT</name>
<dbReference type="InterPro" id="IPR037208">
    <property type="entry name" value="Spo0E-like_sf"/>
</dbReference>
<accession>A0ABM7T4P5</accession>
<dbReference type="Pfam" id="PF09388">
    <property type="entry name" value="SpoOE-like"/>
    <property type="match status" value="1"/>
</dbReference>
<reference evidence="2" key="1">
    <citation type="submission" date="2021-07" db="EMBL/GenBank/DDBJ databases">
        <title>Complete genome sequencing of a Clostridium isolate.</title>
        <authorList>
            <person name="Ueki A."/>
            <person name="Tonouchi A."/>
        </authorList>
    </citation>
    <scope>NUCLEOTIDE SEQUENCE [LARGE SCALE GENOMIC DNA]</scope>
    <source>
        <strain evidence="2">C5S11</strain>
    </source>
</reference>
<dbReference type="SUPFAM" id="SSF140500">
    <property type="entry name" value="BAS1536-like"/>
    <property type="match status" value="1"/>
</dbReference>
<keyword evidence="2" id="KW-1185">Reference proteome</keyword>
<sequence>MSNLEYVEKAVYEMRQELYVIIDKKENLLDIEVINASQKLDEALAEYNNLLNKVEK</sequence>
<evidence type="ECO:0000313" key="2">
    <source>
        <dbReference type="Proteomes" id="UP000824633"/>
    </source>
</evidence>
<dbReference type="EMBL" id="AP024849">
    <property type="protein sequence ID" value="BCZ46954.1"/>
    <property type="molecule type" value="Genomic_DNA"/>
</dbReference>
<dbReference type="InterPro" id="IPR036638">
    <property type="entry name" value="HLH_DNA-bd_sf"/>
</dbReference>
<protein>
    <recommendedName>
        <fullName evidence="3">Spo0E like sporulation regulatory protein</fullName>
    </recommendedName>
</protein>
<evidence type="ECO:0000313" key="1">
    <source>
        <dbReference type="EMBL" id="BCZ46954.1"/>
    </source>
</evidence>
<dbReference type="Gene3D" id="4.10.280.10">
    <property type="entry name" value="Helix-loop-helix DNA-binding domain"/>
    <property type="match status" value="1"/>
</dbReference>
<organism evidence="1 2">
    <name type="scientific">Clostridium gelidum</name>
    <dbReference type="NCBI Taxonomy" id="704125"/>
    <lineage>
        <taxon>Bacteria</taxon>
        <taxon>Bacillati</taxon>
        <taxon>Bacillota</taxon>
        <taxon>Clostridia</taxon>
        <taxon>Eubacteriales</taxon>
        <taxon>Clostridiaceae</taxon>
        <taxon>Clostridium</taxon>
    </lineage>
</organism>
<evidence type="ECO:0008006" key="3">
    <source>
        <dbReference type="Google" id="ProtNLM"/>
    </source>
</evidence>
<dbReference type="Proteomes" id="UP000824633">
    <property type="component" value="Chromosome"/>
</dbReference>